<organism evidence="1">
    <name type="scientific">uncultured Caudovirales phage</name>
    <dbReference type="NCBI Taxonomy" id="2100421"/>
    <lineage>
        <taxon>Viruses</taxon>
        <taxon>Duplodnaviria</taxon>
        <taxon>Heunggongvirae</taxon>
        <taxon>Uroviricota</taxon>
        <taxon>Caudoviricetes</taxon>
        <taxon>Peduoviridae</taxon>
        <taxon>Maltschvirus</taxon>
        <taxon>Maltschvirus maltsch</taxon>
    </lineage>
</organism>
<proteinExistence type="predicted"/>
<reference evidence="1" key="1">
    <citation type="submission" date="2020-05" db="EMBL/GenBank/DDBJ databases">
        <authorList>
            <person name="Chiriac C."/>
            <person name="Salcher M."/>
            <person name="Ghai R."/>
            <person name="Kavagutti S V."/>
        </authorList>
    </citation>
    <scope>NUCLEOTIDE SEQUENCE</scope>
</reference>
<protein>
    <submittedName>
        <fullName evidence="1">Uncharacterized protein</fullName>
    </submittedName>
</protein>
<gene>
    <name evidence="1" type="ORF">UFOVP1130_155</name>
</gene>
<evidence type="ECO:0000313" key="1">
    <source>
        <dbReference type="EMBL" id="CAB4185872.1"/>
    </source>
</evidence>
<sequence>MNARDEWYEVAMKADDLLNRWIKARDEAQRLYQLIDIEAEEAEYEASR</sequence>
<accession>A0A6J5QQ20</accession>
<dbReference type="EMBL" id="LR797078">
    <property type="protein sequence ID" value="CAB4185872.1"/>
    <property type="molecule type" value="Genomic_DNA"/>
</dbReference>
<name>A0A6J5QQ20_9CAUD</name>